<dbReference type="PROSITE" id="PS50917">
    <property type="entry name" value="SPOC"/>
    <property type="match status" value="1"/>
</dbReference>
<dbReference type="GO" id="GO:0005634">
    <property type="term" value="C:nucleus"/>
    <property type="evidence" value="ECO:0007669"/>
    <property type="project" value="UniProtKB-SubCell"/>
</dbReference>
<name>A0A183DD61_9BILA</name>
<reference evidence="6" key="1">
    <citation type="submission" date="2016-06" db="UniProtKB">
        <authorList>
            <consortium name="WormBaseParasite"/>
        </authorList>
    </citation>
    <scope>IDENTIFICATION</scope>
</reference>
<dbReference type="GO" id="GO:0003723">
    <property type="term" value="F:RNA binding"/>
    <property type="evidence" value="ECO:0007669"/>
    <property type="project" value="UniProtKB-KW"/>
</dbReference>
<keyword evidence="2" id="KW-0694">RNA-binding</keyword>
<evidence type="ECO:0000259" key="5">
    <source>
        <dbReference type="PROSITE" id="PS50917"/>
    </source>
</evidence>
<evidence type="ECO:0000256" key="2">
    <source>
        <dbReference type="ARBA" id="ARBA00022884"/>
    </source>
</evidence>
<feature type="region of interest" description="Disordered" evidence="4">
    <location>
        <begin position="64"/>
        <end position="92"/>
    </location>
</feature>
<organism evidence="6">
    <name type="scientific">Gongylonema pulchrum</name>
    <dbReference type="NCBI Taxonomy" id="637853"/>
    <lineage>
        <taxon>Eukaryota</taxon>
        <taxon>Metazoa</taxon>
        <taxon>Ecdysozoa</taxon>
        <taxon>Nematoda</taxon>
        <taxon>Chromadorea</taxon>
        <taxon>Rhabditida</taxon>
        <taxon>Spirurina</taxon>
        <taxon>Spiruromorpha</taxon>
        <taxon>Spiruroidea</taxon>
        <taxon>Gongylonematidae</taxon>
        <taxon>Gongylonema</taxon>
    </lineage>
</organism>
<dbReference type="InterPro" id="IPR010912">
    <property type="entry name" value="SPOC_met"/>
</dbReference>
<evidence type="ECO:0000313" key="6">
    <source>
        <dbReference type="WBParaSite" id="GPUH_0000666101-mRNA-1"/>
    </source>
</evidence>
<proteinExistence type="predicted"/>
<accession>A0A183DD61</accession>
<feature type="compositionally biased region" description="Basic and acidic residues" evidence="4">
    <location>
        <begin position="65"/>
        <end position="83"/>
    </location>
</feature>
<evidence type="ECO:0000256" key="1">
    <source>
        <dbReference type="ARBA" id="ARBA00004123"/>
    </source>
</evidence>
<evidence type="ECO:0000256" key="4">
    <source>
        <dbReference type="SAM" id="MobiDB-lite"/>
    </source>
</evidence>
<dbReference type="Gene3D" id="2.40.290.10">
    <property type="match status" value="1"/>
</dbReference>
<feature type="region of interest" description="Disordered" evidence="4">
    <location>
        <begin position="27"/>
        <end position="51"/>
    </location>
</feature>
<feature type="domain" description="SPOC" evidence="5">
    <location>
        <begin position="88"/>
        <end position="248"/>
    </location>
</feature>
<protein>
    <submittedName>
        <fullName evidence="6">SPOC domain-containing protein</fullName>
    </submittedName>
</protein>
<dbReference type="WBParaSite" id="GPUH_0000666101-mRNA-1">
    <property type="protein sequence ID" value="GPUH_0000666101-mRNA-1"/>
    <property type="gene ID" value="GPUH_0000666101"/>
</dbReference>
<dbReference type="InterPro" id="IPR016194">
    <property type="entry name" value="SPOC-like_C_dom_sf"/>
</dbReference>
<sequence length="249" mass="28120">LNKHCVIILSKRDRIYCSKSFGTPAAQETQSAIQERSRTENFETNVSEGTRDLAQKFDQPVEQLGLEKEADSSDSGRGKETQKKRQSTSPMSAMCTICPKRPLQLNERDPTAKCYILLKNMTCSVSLYDIAGNIHLLYELYQQQFMPRILIKEVISLAKVATWEKEMLDHCRGKLCLLIGKGDAQFGPPVVDYLRKREVAGHIKLTNFLLLIFAPCDLACRLVQTYAPNLTSFTPDCDDLLFAMFKSAV</sequence>
<keyword evidence="3" id="KW-0539">Nucleus</keyword>
<evidence type="ECO:0000256" key="3">
    <source>
        <dbReference type="ARBA" id="ARBA00023242"/>
    </source>
</evidence>
<dbReference type="SUPFAM" id="SSF100939">
    <property type="entry name" value="SPOC domain-like"/>
    <property type="match status" value="1"/>
</dbReference>
<comment type="subcellular location">
    <subcellularLocation>
        <location evidence="1">Nucleus</location>
    </subcellularLocation>
</comment>
<dbReference type="AlphaFoldDB" id="A0A183DD61"/>